<evidence type="ECO:0000256" key="1">
    <source>
        <dbReference type="SAM" id="MobiDB-lite"/>
    </source>
</evidence>
<dbReference type="PANTHER" id="PTHR13379">
    <property type="entry name" value="UNCHARACTERIZED DUF1308"/>
    <property type="match status" value="1"/>
</dbReference>
<keyword evidence="3" id="KW-1185">Reference proteome</keyword>
<reference evidence="4" key="2">
    <citation type="submission" date="2020-04" db="EMBL/GenBank/DDBJ databases">
        <authorList>
            <consortium name="NCBI Genome Project"/>
        </authorList>
    </citation>
    <scope>NUCLEOTIDE SEQUENCE</scope>
    <source>
        <strain evidence="4">CBS 342.82</strain>
    </source>
</reference>
<reference evidence="4" key="1">
    <citation type="submission" date="2020-01" db="EMBL/GenBank/DDBJ databases">
        <authorList>
            <consortium name="DOE Joint Genome Institute"/>
            <person name="Haridas S."/>
            <person name="Albert R."/>
            <person name="Binder M."/>
            <person name="Bloem J."/>
            <person name="Labutti K."/>
            <person name="Salamov A."/>
            <person name="Andreopoulos B."/>
            <person name="Baker S.E."/>
            <person name="Barry K."/>
            <person name="Bills G."/>
            <person name="Bluhm B.H."/>
            <person name="Cannon C."/>
            <person name="Castanera R."/>
            <person name="Culley D.E."/>
            <person name="Daum C."/>
            <person name="Ezra D."/>
            <person name="Gonzalez J.B."/>
            <person name="Henrissat B."/>
            <person name="Kuo A."/>
            <person name="Liang C."/>
            <person name="Lipzen A."/>
            <person name="Lutzoni F."/>
            <person name="Magnuson J."/>
            <person name="Mondo S."/>
            <person name="Nolan M."/>
            <person name="Ohm R."/>
            <person name="Pangilinan J."/>
            <person name="Park H.-J."/>
            <person name="Ramirez L."/>
            <person name="Alfaro M."/>
            <person name="Sun H."/>
            <person name="Tritt A."/>
            <person name="Yoshinaga Y."/>
            <person name="Zwiers L.-H."/>
            <person name="Turgeon B.G."/>
            <person name="Goodwin S.B."/>
            <person name="Spatafora J.W."/>
            <person name="Crous P.W."/>
            <person name="Grigoriev I.V."/>
        </authorList>
    </citation>
    <scope>NUCLEOTIDE SEQUENCE</scope>
    <source>
        <strain evidence="4">CBS 342.82</strain>
    </source>
</reference>
<feature type="region of interest" description="Disordered" evidence="1">
    <location>
        <begin position="482"/>
        <end position="521"/>
    </location>
</feature>
<feature type="compositionally biased region" description="Basic and acidic residues" evidence="1">
    <location>
        <begin position="482"/>
        <end position="513"/>
    </location>
</feature>
<sequence>MTQNETQDAVGDGVSVETVLGDLTARAEIILSELEAFRRYLRQIKQEQHIELAQFRNSVTSELSMLGRLASKIDEESTSHNARSSNLPFMETVWLHAKRSRNLVALRKRLYYNSNGKTLSEAMAHVGLNPQKPKKRGLKDSSVTVDAITEAGLKWVKVSLVTHTRLMFDLAKQGWTGTSDDEYSDYGSDDEDGDTDIPLLKTTKELCQAATCLRVRTRKPQVHLLLPRVTMGQSAEVDAIVESCRKAGAIVCCGKDTSHIPELQDAFVNMVPPLKPIVSDIANIDCTILLALVSDFSHAKVSKEPWFHPALKREVEIEGDENLLPSLLYPALGNRKLVCTHEAAVRMREIVDTLGTPTEVARTRILMGDDNADDQPGLVKSMQELSAYDVPSEWRIPVVIVDQNENDCQSKLPAEAVLAGSKMTPINKSVFLYGWALGCTTITSNRAAVKQIENSLQQHIDLDDSVFPSLWLCPTARSLVGKERRGAKKEDGRETARRLPDPLRREQQRRHGLDLLSQRAGHEVEDLRPQGYDCADVIEAKKASTKNLNIEKVET</sequence>
<dbReference type="Proteomes" id="UP000504637">
    <property type="component" value="Unplaced"/>
</dbReference>
<feature type="domain" description="DUF1308" evidence="2">
    <location>
        <begin position="283"/>
        <end position="369"/>
    </location>
</feature>
<proteinExistence type="predicted"/>
<evidence type="ECO:0000259" key="2">
    <source>
        <dbReference type="Pfam" id="PF07000"/>
    </source>
</evidence>
<evidence type="ECO:0000313" key="3">
    <source>
        <dbReference type="Proteomes" id="UP000504637"/>
    </source>
</evidence>
<reference evidence="4" key="3">
    <citation type="submission" date="2025-08" db="UniProtKB">
        <authorList>
            <consortium name="RefSeq"/>
        </authorList>
    </citation>
    <scope>IDENTIFICATION</scope>
    <source>
        <strain evidence="4">CBS 342.82</strain>
    </source>
</reference>
<accession>A0A6J3LWW9</accession>
<evidence type="ECO:0000313" key="4">
    <source>
        <dbReference type="RefSeq" id="XP_033456835.1"/>
    </source>
</evidence>
<dbReference type="GeneID" id="54364405"/>
<dbReference type="InterPro" id="IPR010733">
    <property type="entry name" value="DUF1308"/>
</dbReference>
<dbReference type="Pfam" id="PF07000">
    <property type="entry name" value="DUF1308"/>
    <property type="match status" value="1"/>
</dbReference>
<dbReference type="AlphaFoldDB" id="A0A6J3LWW9"/>
<dbReference type="OrthoDB" id="441890at2759"/>
<dbReference type="PANTHER" id="PTHR13379:SF0">
    <property type="entry name" value="UPF0415 PROTEIN C7ORF25"/>
    <property type="match status" value="1"/>
</dbReference>
<protein>
    <recommendedName>
        <fullName evidence="2">DUF1308 domain-containing protein</fullName>
    </recommendedName>
</protein>
<dbReference type="RefSeq" id="XP_033456835.1">
    <property type="nucleotide sequence ID" value="XM_033606605.1"/>
</dbReference>
<organism evidence="4">
    <name type="scientific">Dissoconium aciculare CBS 342.82</name>
    <dbReference type="NCBI Taxonomy" id="1314786"/>
    <lineage>
        <taxon>Eukaryota</taxon>
        <taxon>Fungi</taxon>
        <taxon>Dikarya</taxon>
        <taxon>Ascomycota</taxon>
        <taxon>Pezizomycotina</taxon>
        <taxon>Dothideomycetes</taxon>
        <taxon>Dothideomycetidae</taxon>
        <taxon>Mycosphaerellales</taxon>
        <taxon>Dissoconiaceae</taxon>
        <taxon>Dissoconium</taxon>
    </lineage>
</organism>
<name>A0A6J3LWW9_9PEZI</name>
<gene>
    <name evidence="4" type="ORF">K489DRAFT_390464</name>
</gene>